<accession>A0A1R3JQD5</accession>
<dbReference type="InterPro" id="IPR036354">
    <property type="entry name" value="Prot_inh_pot1_sf"/>
</dbReference>
<dbReference type="AlphaFoldDB" id="A0A1R3JQD5"/>
<dbReference type="Gramene" id="OMO97063">
    <property type="protein sequence ID" value="OMO97063"/>
    <property type="gene ID" value="CCACVL1_04675"/>
</dbReference>
<keyword evidence="3" id="KW-0722">Serine protease inhibitor</keyword>
<comment type="similarity">
    <text evidence="1">Belongs to the protease inhibitor I13 (potato type I serine protease inhibitor) family.</text>
</comment>
<dbReference type="EMBL" id="AWWV01007283">
    <property type="protein sequence ID" value="OMO97063.1"/>
    <property type="molecule type" value="Genomic_DNA"/>
</dbReference>
<dbReference type="OMA" id="CDRVRVC"/>
<dbReference type="PANTHER" id="PTHR33091">
    <property type="entry name" value="PROTEIN, PUTATIVE, EXPRESSED-RELATED"/>
    <property type="match status" value="1"/>
</dbReference>
<dbReference type="GO" id="GO:0004867">
    <property type="term" value="F:serine-type endopeptidase inhibitor activity"/>
    <property type="evidence" value="ECO:0007669"/>
    <property type="project" value="UniProtKB-KW"/>
</dbReference>
<keyword evidence="2" id="KW-0646">Protease inhibitor</keyword>
<reference evidence="4 5" key="1">
    <citation type="submission" date="2013-09" db="EMBL/GenBank/DDBJ databases">
        <title>Corchorus capsularis genome sequencing.</title>
        <authorList>
            <person name="Alam M."/>
            <person name="Haque M.S."/>
            <person name="Islam M.S."/>
            <person name="Emdad E.M."/>
            <person name="Islam M.M."/>
            <person name="Ahmed B."/>
            <person name="Halim A."/>
            <person name="Hossen Q.M.M."/>
            <person name="Hossain M.Z."/>
            <person name="Ahmed R."/>
            <person name="Khan M.M."/>
            <person name="Islam R."/>
            <person name="Rashid M.M."/>
            <person name="Khan S.A."/>
            <person name="Rahman M.S."/>
            <person name="Alam M."/>
        </authorList>
    </citation>
    <scope>NUCLEOTIDE SEQUENCE [LARGE SCALE GENOMIC DNA]</scope>
    <source>
        <strain evidence="5">cv. CVL-1</strain>
        <tissue evidence="4">Whole seedling</tissue>
    </source>
</reference>
<organism evidence="4 5">
    <name type="scientific">Corchorus capsularis</name>
    <name type="common">Jute</name>
    <dbReference type="NCBI Taxonomy" id="210143"/>
    <lineage>
        <taxon>Eukaryota</taxon>
        <taxon>Viridiplantae</taxon>
        <taxon>Streptophyta</taxon>
        <taxon>Embryophyta</taxon>
        <taxon>Tracheophyta</taxon>
        <taxon>Spermatophyta</taxon>
        <taxon>Magnoliopsida</taxon>
        <taxon>eudicotyledons</taxon>
        <taxon>Gunneridae</taxon>
        <taxon>Pentapetalae</taxon>
        <taxon>rosids</taxon>
        <taxon>malvids</taxon>
        <taxon>Malvales</taxon>
        <taxon>Malvaceae</taxon>
        <taxon>Grewioideae</taxon>
        <taxon>Apeibeae</taxon>
        <taxon>Corchorus</taxon>
    </lineage>
</organism>
<keyword evidence="5" id="KW-1185">Reference proteome</keyword>
<evidence type="ECO:0000313" key="4">
    <source>
        <dbReference type="EMBL" id="OMO97063.1"/>
    </source>
</evidence>
<sequence length="59" mass="6594">MDNPSGSDDTAKATIEKERPDVNVIVLPEGSSVTRDLRFDRVRVFVNQQNQVVQVPRVA</sequence>
<name>A0A1R3JQD5_COCAP</name>
<dbReference type="Gene3D" id="3.30.10.10">
    <property type="entry name" value="Trypsin Inhibitor V, subunit A"/>
    <property type="match status" value="1"/>
</dbReference>
<dbReference type="InterPro" id="IPR000864">
    <property type="entry name" value="Prot_inh_pot1"/>
</dbReference>
<dbReference type="SUPFAM" id="SSF54654">
    <property type="entry name" value="CI-2 family of serine protease inhibitors"/>
    <property type="match status" value="1"/>
</dbReference>
<evidence type="ECO:0000256" key="2">
    <source>
        <dbReference type="ARBA" id="ARBA00022690"/>
    </source>
</evidence>
<dbReference type="PRINTS" id="PR00292">
    <property type="entry name" value="POTATOINHBTR"/>
</dbReference>
<evidence type="ECO:0000256" key="1">
    <source>
        <dbReference type="ARBA" id="ARBA00008210"/>
    </source>
</evidence>
<protein>
    <submittedName>
        <fullName evidence="4">Proteinase inhibitor I13, potato inhibitor I</fullName>
    </submittedName>
</protein>
<evidence type="ECO:0000313" key="5">
    <source>
        <dbReference type="Proteomes" id="UP000188268"/>
    </source>
</evidence>
<proteinExistence type="inferred from homology"/>
<dbReference type="GO" id="GO:0009611">
    <property type="term" value="P:response to wounding"/>
    <property type="evidence" value="ECO:0007669"/>
    <property type="project" value="InterPro"/>
</dbReference>
<dbReference type="Proteomes" id="UP000188268">
    <property type="component" value="Unassembled WGS sequence"/>
</dbReference>
<evidence type="ECO:0000256" key="3">
    <source>
        <dbReference type="ARBA" id="ARBA00022900"/>
    </source>
</evidence>
<dbReference type="Pfam" id="PF00280">
    <property type="entry name" value="potato_inhibit"/>
    <property type="match status" value="1"/>
</dbReference>
<comment type="caution">
    <text evidence="4">The sequence shown here is derived from an EMBL/GenBank/DDBJ whole genome shotgun (WGS) entry which is preliminary data.</text>
</comment>
<gene>
    <name evidence="4" type="ORF">CCACVL1_04675</name>
</gene>
<dbReference type="PANTHER" id="PTHR33091:SF53">
    <property type="entry name" value="OS08G0441300 PROTEIN"/>
    <property type="match status" value="1"/>
</dbReference>